<evidence type="ECO:0000256" key="1">
    <source>
        <dbReference type="ARBA" id="ARBA00004141"/>
    </source>
</evidence>
<organism evidence="14 15">
    <name type="scientific">Candidatus Manganitrophus noduliformans</name>
    <dbReference type="NCBI Taxonomy" id="2606439"/>
    <lineage>
        <taxon>Bacteria</taxon>
        <taxon>Pseudomonadati</taxon>
        <taxon>Nitrospirota</taxon>
        <taxon>Nitrospiria</taxon>
        <taxon>Candidatus Troglogloeales</taxon>
        <taxon>Candidatus Manganitrophaceae</taxon>
        <taxon>Candidatus Manganitrophus</taxon>
    </lineage>
</organism>
<evidence type="ECO:0000256" key="7">
    <source>
        <dbReference type="ARBA" id="ARBA00022840"/>
    </source>
</evidence>
<comment type="caution">
    <text evidence="14">The sequence shown here is derived from an EMBL/GenBank/DDBJ whole genome shotgun (WGS) entry which is preliminary data.</text>
</comment>
<evidence type="ECO:0000313" key="15">
    <source>
        <dbReference type="Proteomes" id="UP000534783"/>
    </source>
</evidence>
<dbReference type="InterPro" id="IPR025201">
    <property type="entry name" value="KdpD_TM"/>
</dbReference>
<keyword evidence="8 11" id="KW-1133">Transmembrane helix</keyword>
<evidence type="ECO:0000256" key="5">
    <source>
        <dbReference type="ARBA" id="ARBA00022741"/>
    </source>
</evidence>
<feature type="transmembrane region" description="Helical" evidence="11">
    <location>
        <begin position="12"/>
        <end position="32"/>
    </location>
</feature>
<dbReference type="Pfam" id="PF00563">
    <property type="entry name" value="EAL"/>
    <property type="match status" value="1"/>
</dbReference>
<evidence type="ECO:0000256" key="10">
    <source>
        <dbReference type="ARBA" id="ARBA00023136"/>
    </source>
</evidence>
<dbReference type="Gene3D" id="1.20.120.620">
    <property type="entry name" value="Backbone structure of the membrane domain of e. Coli histidine kinase receptor kdpd"/>
    <property type="match status" value="1"/>
</dbReference>
<keyword evidence="3" id="KW-0808">Transferase</keyword>
<dbReference type="SUPFAM" id="SSF55073">
    <property type="entry name" value="Nucleotide cyclase"/>
    <property type="match status" value="1"/>
</dbReference>
<dbReference type="CDD" id="cd01948">
    <property type="entry name" value="EAL"/>
    <property type="match status" value="1"/>
</dbReference>
<dbReference type="PANTHER" id="PTHR33121">
    <property type="entry name" value="CYCLIC DI-GMP PHOSPHODIESTERASE PDEF"/>
    <property type="match status" value="1"/>
</dbReference>
<keyword evidence="15" id="KW-1185">Reference proteome</keyword>
<evidence type="ECO:0000256" key="2">
    <source>
        <dbReference type="ARBA" id="ARBA00022553"/>
    </source>
</evidence>
<keyword evidence="6" id="KW-0418">Kinase</keyword>
<keyword evidence="2" id="KW-0597">Phosphoprotein</keyword>
<evidence type="ECO:0000256" key="6">
    <source>
        <dbReference type="ARBA" id="ARBA00022777"/>
    </source>
</evidence>
<dbReference type="SUPFAM" id="SSF55785">
    <property type="entry name" value="PYP-like sensor domain (PAS domain)"/>
    <property type="match status" value="1"/>
</dbReference>
<keyword evidence="7" id="KW-0067">ATP-binding</keyword>
<dbReference type="InterPro" id="IPR029787">
    <property type="entry name" value="Nucleotide_cyclase"/>
</dbReference>
<dbReference type="InterPro" id="IPR043128">
    <property type="entry name" value="Rev_trsase/Diguanyl_cyclase"/>
</dbReference>
<evidence type="ECO:0000256" key="9">
    <source>
        <dbReference type="ARBA" id="ARBA00023012"/>
    </source>
</evidence>
<evidence type="ECO:0000256" key="11">
    <source>
        <dbReference type="SAM" id="Phobius"/>
    </source>
</evidence>
<gene>
    <name evidence="14" type="ORF">MNODULE_07290</name>
</gene>
<dbReference type="Pfam" id="PF00990">
    <property type="entry name" value="GGDEF"/>
    <property type="match status" value="1"/>
</dbReference>
<dbReference type="CDD" id="cd01949">
    <property type="entry name" value="GGDEF"/>
    <property type="match status" value="1"/>
</dbReference>
<dbReference type="NCBIfam" id="TIGR00254">
    <property type="entry name" value="GGDEF"/>
    <property type="match status" value="1"/>
</dbReference>
<sequence>MTICKNSVYRYGFALAVVAVSFPLKTTLIPLIGREVSFLLFSAATIVSTWYGGVGPGLLASFSSMLLHGGLTPPSDPLPTSEWFFFKAFLITSLSVAWGSARHRAEATKEENRQLLRKMEQSISEHAGTVETTGKDLENKMRDRIQKEEELKTALSLVNAALESTTDGLLVVDQTGKIRTFNRKFVDMWQIPREIIASQDDNQSINYVLGQLKEPEQFIAKIRELYAQPEAESYDILEFKDGKIFERYSKPQQIEKTSGRVWSFRDITERRRNEKALQEQAIRDSLTGLYNRRYFDQRAEDEIARANREKYPVAILMCDLDFFKVLNDTLGHQVGDRMLKAVALSILDSTRGIDLIFRWGGDEIVVVLSKATRDGVLTAANRIREGILKIGNEADIPLDVSIGISLYPEHGRTVDELISMADRSLYIAKKGGDKIHIGDKEYDLDENAVTTVFQPVIEISSHRIIGYEALSRDPQGKLSIAELFKKYQAIGQLSELKRICFQLQLKAAQRLRLQRVFINVDFNLLDQVGLISKPPDVEVILEISESEALHNIDQRLQIARSWKEQGFKFAMDDFGASFVSLPFISQLVPDYIKIDRSAILQAVESKVFRQFLKELVGALRNHEPSGIIAEGIETEEELSIVREMEIHFAQGFLFGKPQAILSPPPPEAVR</sequence>
<dbReference type="GO" id="GO:0016301">
    <property type="term" value="F:kinase activity"/>
    <property type="evidence" value="ECO:0007669"/>
    <property type="project" value="UniProtKB-KW"/>
</dbReference>
<reference evidence="14 15" key="1">
    <citation type="journal article" date="2020" name="Nature">
        <title>Bacterial chemolithoautotrophy via manganese oxidation.</title>
        <authorList>
            <person name="Yu H."/>
            <person name="Leadbetter J.R."/>
        </authorList>
    </citation>
    <scope>NUCLEOTIDE SEQUENCE [LARGE SCALE GENOMIC DNA]</scope>
    <source>
        <strain evidence="14 15">Mn-1</strain>
    </source>
</reference>
<evidence type="ECO:0000256" key="4">
    <source>
        <dbReference type="ARBA" id="ARBA00022692"/>
    </source>
</evidence>
<evidence type="ECO:0000256" key="8">
    <source>
        <dbReference type="ARBA" id="ARBA00022989"/>
    </source>
</evidence>
<dbReference type="Pfam" id="PF13493">
    <property type="entry name" value="DUF4118"/>
    <property type="match status" value="1"/>
</dbReference>
<dbReference type="RefSeq" id="WP_168058780.1">
    <property type="nucleotide sequence ID" value="NZ_VTOW01000001.1"/>
</dbReference>
<dbReference type="Gene3D" id="3.20.20.450">
    <property type="entry name" value="EAL domain"/>
    <property type="match status" value="1"/>
</dbReference>
<comment type="subcellular location">
    <subcellularLocation>
        <location evidence="1">Membrane</location>
        <topology evidence="1">Multi-pass membrane protein</topology>
    </subcellularLocation>
</comment>
<keyword evidence="9" id="KW-0902">Two-component regulatory system</keyword>
<dbReference type="GO" id="GO:0000160">
    <property type="term" value="P:phosphorelay signal transduction system"/>
    <property type="evidence" value="ECO:0007669"/>
    <property type="project" value="UniProtKB-KW"/>
</dbReference>
<dbReference type="InterPro" id="IPR000160">
    <property type="entry name" value="GGDEF_dom"/>
</dbReference>
<dbReference type="SMART" id="SM00052">
    <property type="entry name" value="EAL"/>
    <property type="match status" value="1"/>
</dbReference>
<dbReference type="InterPro" id="IPR050706">
    <property type="entry name" value="Cyclic-di-GMP_PDE-like"/>
</dbReference>
<dbReference type="PANTHER" id="PTHR33121:SF70">
    <property type="entry name" value="SIGNALING PROTEIN YKOW"/>
    <property type="match status" value="1"/>
</dbReference>
<feature type="domain" description="GGDEF" evidence="13">
    <location>
        <begin position="311"/>
        <end position="440"/>
    </location>
</feature>
<dbReference type="InterPro" id="IPR001633">
    <property type="entry name" value="EAL_dom"/>
</dbReference>
<evidence type="ECO:0000259" key="13">
    <source>
        <dbReference type="PROSITE" id="PS50887"/>
    </source>
</evidence>
<evidence type="ECO:0000259" key="12">
    <source>
        <dbReference type="PROSITE" id="PS50883"/>
    </source>
</evidence>
<protein>
    <submittedName>
        <fullName evidence="14">Diguanylate cyclase</fullName>
    </submittedName>
</protein>
<dbReference type="EMBL" id="VTOW01000001">
    <property type="protein sequence ID" value="NKE70539.1"/>
    <property type="molecule type" value="Genomic_DNA"/>
</dbReference>
<dbReference type="Pfam" id="PF12860">
    <property type="entry name" value="PAS_7"/>
    <property type="match status" value="1"/>
</dbReference>
<dbReference type="Proteomes" id="UP000534783">
    <property type="component" value="Unassembled WGS sequence"/>
</dbReference>
<dbReference type="PROSITE" id="PS50883">
    <property type="entry name" value="EAL"/>
    <property type="match status" value="1"/>
</dbReference>
<dbReference type="FunFam" id="3.30.70.270:FF:000001">
    <property type="entry name" value="Diguanylate cyclase domain protein"/>
    <property type="match status" value="1"/>
</dbReference>
<dbReference type="AlphaFoldDB" id="A0A7X6IAM4"/>
<evidence type="ECO:0000313" key="14">
    <source>
        <dbReference type="EMBL" id="NKE70539.1"/>
    </source>
</evidence>
<dbReference type="Gene3D" id="3.30.450.20">
    <property type="entry name" value="PAS domain"/>
    <property type="match status" value="1"/>
</dbReference>
<dbReference type="InterPro" id="IPR038318">
    <property type="entry name" value="KdpD_sf"/>
</dbReference>
<dbReference type="GO" id="GO:0071111">
    <property type="term" value="F:cyclic-guanylate-specific phosphodiesterase activity"/>
    <property type="evidence" value="ECO:0007669"/>
    <property type="project" value="InterPro"/>
</dbReference>
<feature type="transmembrane region" description="Helical" evidence="11">
    <location>
        <begin position="38"/>
        <end position="62"/>
    </location>
</feature>
<dbReference type="InterPro" id="IPR035919">
    <property type="entry name" value="EAL_sf"/>
</dbReference>
<dbReference type="PROSITE" id="PS50887">
    <property type="entry name" value="GGDEF"/>
    <property type="match status" value="1"/>
</dbReference>
<dbReference type="SMART" id="SM00267">
    <property type="entry name" value="GGDEF"/>
    <property type="match status" value="1"/>
</dbReference>
<accession>A0A7X6IAM4</accession>
<keyword evidence="5" id="KW-0547">Nucleotide-binding</keyword>
<keyword evidence="4 11" id="KW-0812">Transmembrane</keyword>
<dbReference type="SUPFAM" id="SSF141868">
    <property type="entry name" value="EAL domain-like"/>
    <property type="match status" value="1"/>
</dbReference>
<proteinExistence type="predicted"/>
<name>A0A7X6IAM4_9BACT</name>
<dbReference type="GO" id="GO:0016020">
    <property type="term" value="C:membrane"/>
    <property type="evidence" value="ECO:0007669"/>
    <property type="project" value="UniProtKB-SubCell"/>
</dbReference>
<evidence type="ECO:0000256" key="3">
    <source>
        <dbReference type="ARBA" id="ARBA00022679"/>
    </source>
</evidence>
<keyword evidence="10 11" id="KW-0472">Membrane</keyword>
<dbReference type="GO" id="GO:0005524">
    <property type="term" value="F:ATP binding"/>
    <property type="evidence" value="ECO:0007669"/>
    <property type="project" value="UniProtKB-KW"/>
</dbReference>
<feature type="domain" description="EAL" evidence="12">
    <location>
        <begin position="433"/>
        <end position="670"/>
    </location>
</feature>
<dbReference type="Gene3D" id="3.30.70.270">
    <property type="match status" value="1"/>
</dbReference>
<dbReference type="InterPro" id="IPR035965">
    <property type="entry name" value="PAS-like_dom_sf"/>
</dbReference>